<sequence length="161" mass="19016">MFWKSNCLIFTCLFILSGCVKRIPKESIYPFSQADKIEVISYPDRMSWDKEPGSKIFVNEALRFDEKNIKERVILNEELVEKLYSFLFIEECSLLSETTRCYMPRHAILFYDLDGDLYNYIEVCLECAKSEANFQHNKICPEKAKNLKKIFKEAGIKYFSE</sequence>
<organism evidence="1 2">
    <name type="scientific">Flavobacterium arcticum</name>
    <dbReference type="NCBI Taxonomy" id="1784713"/>
    <lineage>
        <taxon>Bacteria</taxon>
        <taxon>Pseudomonadati</taxon>
        <taxon>Bacteroidota</taxon>
        <taxon>Flavobacteriia</taxon>
        <taxon>Flavobacteriales</taxon>
        <taxon>Flavobacteriaceae</taxon>
        <taxon>Flavobacterium</taxon>
    </lineage>
</organism>
<evidence type="ECO:0000313" key="2">
    <source>
        <dbReference type="Proteomes" id="UP000253951"/>
    </source>
</evidence>
<accession>A0A345HDT9</accession>
<proteinExistence type="predicted"/>
<evidence type="ECO:0008006" key="3">
    <source>
        <dbReference type="Google" id="ProtNLM"/>
    </source>
</evidence>
<dbReference type="Proteomes" id="UP000253951">
    <property type="component" value="Chromosome"/>
</dbReference>
<keyword evidence="2" id="KW-1185">Reference proteome</keyword>
<evidence type="ECO:0000313" key="1">
    <source>
        <dbReference type="EMBL" id="AXG74749.1"/>
    </source>
</evidence>
<name>A0A345HDT9_9FLAO</name>
<dbReference type="KEGG" id="fat:DVK85_11115"/>
<dbReference type="AlphaFoldDB" id="A0A345HDT9"/>
<protein>
    <recommendedName>
        <fullName evidence="3">Lipoprotein</fullName>
    </recommendedName>
</protein>
<dbReference type="PROSITE" id="PS51257">
    <property type="entry name" value="PROKAR_LIPOPROTEIN"/>
    <property type="match status" value="1"/>
</dbReference>
<dbReference type="RefSeq" id="WP_114678507.1">
    <property type="nucleotide sequence ID" value="NZ_CP031188.1"/>
</dbReference>
<reference evidence="1 2" key="1">
    <citation type="submission" date="2018-07" db="EMBL/GenBank/DDBJ databases">
        <title>Complete genome sequence of Flavobacterium arcticum type strain SM1502T.</title>
        <authorList>
            <person name="Li Y."/>
            <person name="Li D.-D."/>
        </authorList>
    </citation>
    <scope>NUCLEOTIDE SEQUENCE [LARGE SCALE GENOMIC DNA]</scope>
    <source>
        <strain evidence="1 2">SM1502</strain>
    </source>
</reference>
<dbReference type="EMBL" id="CP031188">
    <property type="protein sequence ID" value="AXG74749.1"/>
    <property type="molecule type" value="Genomic_DNA"/>
</dbReference>
<gene>
    <name evidence="1" type="ORF">DVK85_11115</name>
</gene>
<dbReference type="OrthoDB" id="656959at2"/>